<gene>
    <name evidence="1" type="ORF">CFX0092_A2338</name>
</gene>
<evidence type="ECO:0000313" key="2">
    <source>
        <dbReference type="Proteomes" id="UP000215027"/>
    </source>
</evidence>
<sequence>MNEMTMMEMPGVVTVLEVEQAFDTLLEVMARECDSGTYQTALFVKVDVMDILAGTWRDKAAEERAPAAVDGVDSVDARRCPACNQTLRDIGDSMFACPSCFETFGDEAVEAALPF</sequence>
<dbReference type="Proteomes" id="UP000215027">
    <property type="component" value="Chromosome I"/>
</dbReference>
<organism evidence="1 2">
    <name type="scientific">Candidatus Promineifilum breve</name>
    <dbReference type="NCBI Taxonomy" id="1806508"/>
    <lineage>
        <taxon>Bacteria</taxon>
        <taxon>Bacillati</taxon>
        <taxon>Chloroflexota</taxon>
        <taxon>Ardenticatenia</taxon>
        <taxon>Candidatus Promineifilales</taxon>
        <taxon>Candidatus Promineifilaceae</taxon>
        <taxon>Candidatus Promineifilum</taxon>
    </lineage>
</organism>
<evidence type="ECO:0000313" key="1">
    <source>
        <dbReference type="EMBL" id="CUS04216.2"/>
    </source>
</evidence>
<proteinExistence type="predicted"/>
<accession>A0A160T2P1</accession>
<keyword evidence="2" id="KW-1185">Reference proteome</keyword>
<dbReference type="EMBL" id="LN890655">
    <property type="protein sequence ID" value="CUS04216.2"/>
    <property type="molecule type" value="Genomic_DNA"/>
</dbReference>
<dbReference type="AlphaFoldDB" id="A0A160T2P1"/>
<dbReference type="KEGG" id="pbf:CFX0092_A2338"/>
<protein>
    <submittedName>
        <fullName evidence="1">Uncharacterized protein</fullName>
    </submittedName>
</protein>
<dbReference type="RefSeq" id="WP_095043595.1">
    <property type="nucleotide sequence ID" value="NZ_LN890655.1"/>
</dbReference>
<name>A0A160T2P1_9CHLR</name>
<reference evidence="1" key="1">
    <citation type="submission" date="2016-01" db="EMBL/GenBank/DDBJ databases">
        <authorList>
            <person name="Mcilroy J.S."/>
            <person name="Karst M S."/>
            <person name="Albertsen M."/>
        </authorList>
    </citation>
    <scope>NUCLEOTIDE SEQUENCE</scope>
    <source>
        <strain evidence="1">Cfx-K</strain>
    </source>
</reference>